<reference evidence="3" key="1">
    <citation type="submission" date="2023-10" db="EMBL/GenBank/DDBJ databases">
        <authorList>
            <person name="Chen Y."/>
            <person name="Shah S."/>
            <person name="Dougan E. K."/>
            <person name="Thang M."/>
            <person name="Chan C."/>
        </authorList>
    </citation>
    <scope>NUCLEOTIDE SEQUENCE [LARGE SCALE GENOMIC DNA]</scope>
</reference>
<evidence type="ECO:0000256" key="2">
    <source>
        <dbReference type="SAM" id="MobiDB-lite"/>
    </source>
</evidence>
<dbReference type="EMBL" id="CAUYUJ010004938">
    <property type="protein sequence ID" value="CAK0811627.1"/>
    <property type="molecule type" value="Genomic_DNA"/>
</dbReference>
<evidence type="ECO:0000256" key="1">
    <source>
        <dbReference type="SAM" id="Coils"/>
    </source>
</evidence>
<feature type="region of interest" description="Disordered" evidence="2">
    <location>
        <begin position="54"/>
        <end position="98"/>
    </location>
</feature>
<feature type="non-terminal residue" evidence="3">
    <location>
        <position position="941"/>
    </location>
</feature>
<comment type="caution">
    <text evidence="3">The sequence shown here is derived from an EMBL/GenBank/DDBJ whole genome shotgun (WGS) entry which is preliminary data.</text>
</comment>
<evidence type="ECO:0000313" key="4">
    <source>
        <dbReference type="Proteomes" id="UP001189429"/>
    </source>
</evidence>
<keyword evidence="4" id="KW-1185">Reference proteome</keyword>
<feature type="region of interest" description="Disordered" evidence="2">
    <location>
        <begin position="296"/>
        <end position="318"/>
    </location>
</feature>
<name>A0ABN9R0G5_9DINO</name>
<protein>
    <recommendedName>
        <fullName evidence="5">Reverse transcriptase domain-containing protein</fullName>
    </recommendedName>
</protein>
<dbReference type="Proteomes" id="UP001189429">
    <property type="component" value="Unassembled WGS sequence"/>
</dbReference>
<proteinExistence type="predicted"/>
<sequence length="941" mass="102577">MSPGWYCGKCGFYNYGHRRACRQSGCDGCNPVQAARPDQSYWAQYSVPGGVWYQGPPVLRQGDGGKGGGKHDKGGKKGLGGGKPPQGGKGPGGGQPPRALAQEEREMWMAMSEEQFAVLGQSLSQSHRDQLAHARAMANFGLQGAQAEAQQANLQIGKFSQQVLHQKQRLAKLEEQAQQAIMAAVVAKQQLEETEKQLGEAKRRAAEHLGAQGLAQQIATDAFEVPIKEALGKFEQAVPSELAPQLQGAVDALRAAMAVVAQQAAAAMQGRQPGGAAASGGTVGAAAAGAGAGAARAGGAGAGAQTPGAQGAAGGGADTERDVKMVEVDGGVLIDLRSQLESDGKLTDPEVQATIQSLFSKAKDTYADFCALVEQELVNTYQIDPAQADGYKGQDKQVQGLLRNAREPPTTLWECERWANWRHTHFSLEGYHAEALHEAIQDHVKCIQGEEQVWRRSRQQEWRQWARSALENGGGRVHRWAKQPNDWIPADPGPDGAPGCFQDQVEALEEEWKHIWRFGEVPKVAPRMLSEMPLEGPKPPVAPDKIRSVLGKFKKHAAVGVWNWAPRALKQLCTSGLLALSVPMYFWGTCPQLPEQIALLIFPARAYMCGGKGNSCEMAIWKQALLNEAARASKFFSGCTLIDLEKAHERITHEQLIRACNKHGFSLRRLRFLLLVYSGKRVIKVGEAVSLSFELNATIVAGCSYATTLLKVVLLDVFDDAAKKWPRIGISLMVDDAGLQAVGDQKHVRTQLVRCTLFVCRSLEKLEMKVSRRKSILVASDPKLGKQLAWALREFGFKHVQATKNLGVDFKLRTGKGRNVTNKRLKTTRGRVRRFRAFRFSRKPLQNVHRGGPTLAAMYGVSAIGLGDTQLEQQRASTGAAIFGPVKGRSRSLQFFLAEVEKLDPMFAANSLPLQLWVRAVFDSWATDAQMKHAFDYAAKA</sequence>
<organism evidence="3 4">
    <name type="scientific">Prorocentrum cordatum</name>
    <dbReference type="NCBI Taxonomy" id="2364126"/>
    <lineage>
        <taxon>Eukaryota</taxon>
        <taxon>Sar</taxon>
        <taxon>Alveolata</taxon>
        <taxon>Dinophyceae</taxon>
        <taxon>Prorocentrales</taxon>
        <taxon>Prorocentraceae</taxon>
        <taxon>Prorocentrum</taxon>
    </lineage>
</organism>
<keyword evidence="1" id="KW-0175">Coiled coil</keyword>
<evidence type="ECO:0008006" key="5">
    <source>
        <dbReference type="Google" id="ProtNLM"/>
    </source>
</evidence>
<evidence type="ECO:0000313" key="3">
    <source>
        <dbReference type="EMBL" id="CAK0811627.1"/>
    </source>
</evidence>
<feature type="non-terminal residue" evidence="3">
    <location>
        <position position="1"/>
    </location>
</feature>
<accession>A0ABN9R0G5</accession>
<feature type="coiled-coil region" evidence="1">
    <location>
        <begin position="142"/>
        <end position="211"/>
    </location>
</feature>
<feature type="compositionally biased region" description="Gly residues" evidence="2">
    <location>
        <begin position="77"/>
        <end position="95"/>
    </location>
</feature>
<gene>
    <name evidence="3" type="ORF">PCOR1329_LOCUS16166</name>
</gene>